<dbReference type="EMBL" id="JABWGN010000022">
    <property type="protein sequence ID" value="NUW37633.1"/>
    <property type="molecule type" value="Genomic_DNA"/>
</dbReference>
<protein>
    <submittedName>
        <fullName evidence="3">Helix-turn-helix domain-containing protein</fullName>
    </submittedName>
</protein>
<dbReference type="PANTHER" id="PTHR35010">
    <property type="entry name" value="BLL4672 PROTEIN-RELATED"/>
    <property type="match status" value="1"/>
</dbReference>
<dbReference type="InterPro" id="IPR001387">
    <property type="entry name" value="Cro/C1-type_HTH"/>
</dbReference>
<comment type="caution">
    <text evidence="3">The sequence shown here is derived from an EMBL/GenBank/DDBJ whole genome shotgun (WGS) entry which is preliminary data.</text>
</comment>
<name>A0A7Y6IG42_9ACTN</name>
<evidence type="ECO:0000259" key="2">
    <source>
        <dbReference type="PROSITE" id="PS50943"/>
    </source>
</evidence>
<dbReference type="RefSeq" id="WP_175595083.1">
    <property type="nucleotide sequence ID" value="NZ_JABWGN010000022.1"/>
</dbReference>
<dbReference type="Pfam" id="PF13560">
    <property type="entry name" value="HTH_31"/>
    <property type="match status" value="1"/>
</dbReference>
<evidence type="ECO:0000256" key="1">
    <source>
        <dbReference type="SAM" id="MobiDB-lite"/>
    </source>
</evidence>
<feature type="domain" description="HTH cro/C1-type" evidence="2">
    <location>
        <begin position="44"/>
        <end position="91"/>
    </location>
</feature>
<dbReference type="InterPro" id="IPR041413">
    <property type="entry name" value="MLTR_LBD"/>
</dbReference>
<feature type="region of interest" description="Disordered" evidence="1">
    <location>
        <begin position="1"/>
        <end position="21"/>
    </location>
</feature>
<dbReference type="Gene3D" id="3.30.450.180">
    <property type="match status" value="1"/>
</dbReference>
<evidence type="ECO:0000313" key="3">
    <source>
        <dbReference type="EMBL" id="NUW37633.1"/>
    </source>
</evidence>
<accession>A0A7Y6IG42</accession>
<organism evidence="3 4">
    <name type="scientific">Nonomuraea montanisoli</name>
    <dbReference type="NCBI Taxonomy" id="2741721"/>
    <lineage>
        <taxon>Bacteria</taxon>
        <taxon>Bacillati</taxon>
        <taxon>Actinomycetota</taxon>
        <taxon>Actinomycetes</taxon>
        <taxon>Streptosporangiales</taxon>
        <taxon>Streptosporangiaceae</taxon>
        <taxon>Nonomuraea</taxon>
    </lineage>
</organism>
<dbReference type="InterPro" id="IPR010982">
    <property type="entry name" value="Lambda_DNA-bd_dom_sf"/>
</dbReference>
<dbReference type="CDD" id="cd00093">
    <property type="entry name" value="HTH_XRE"/>
    <property type="match status" value="1"/>
</dbReference>
<keyword evidence="4" id="KW-1185">Reference proteome</keyword>
<evidence type="ECO:0000313" key="4">
    <source>
        <dbReference type="Proteomes" id="UP000586042"/>
    </source>
</evidence>
<dbReference type="AlphaFoldDB" id="A0A7Y6IG42"/>
<dbReference type="PANTHER" id="PTHR35010:SF2">
    <property type="entry name" value="BLL4672 PROTEIN"/>
    <property type="match status" value="1"/>
</dbReference>
<sequence>MAREQRKAGGDGSELGRFLRARRTQVTPEEAGLRVGPGLRRTPGLRREELATLAGVSIDYYIRLERGKEIRPSPSVVDGLARALQLDPAGHEHLRDLAMRAVRHVSEAPAAPSRAVRPGIGLLLESLRPNPAHVVSRTTDVLACNPAGLRLFAGMEAWPAARRNIARYVFLHPAAPDLFDDWDEQIRACVGRLRALAGTEPDAPDLTELIDELLLKSPDFARLWERYDVRAHTHGRKTFHHPDVGDLTLGYQSMQLEGTPGHRLVAYHAEPGTPAYDAMVLLDMAAHEESSSRGREGTPVRDS</sequence>
<gene>
    <name evidence="3" type="ORF">HTZ77_40455</name>
</gene>
<dbReference type="GO" id="GO:0003677">
    <property type="term" value="F:DNA binding"/>
    <property type="evidence" value="ECO:0007669"/>
    <property type="project" value="InterPro"/>
</dbReference>
<proteinExistence type="predicted"/>
<dbReference type="SUPFAM" id="SSF47413">
    <property type="entry name" value="lambda repressor-like DNA-binding domains"/>
    <property type="match status" value="1"/>
</dbReference>
<dbReference type="Proteomes" id="UP000586042">
    <property type="component" value="Unassembled WGS sequence"/>
</dbReference>
<reference evidence="3 4" key="1">
    <citation type="submission" date="2020-06" db="EMBL/GenBank/DDBJ databases">
        <title>Nonomuraea sp. SMC257, a novel actinomycete isolated from soil.</title>
        <authorList>
            <person name="Chanama M."/>
        </authorList>
    </citation>
    <scope>NUCLEOTIDE SEQUENCE [LARGE SCALE GENOMIC DNA]</scope>
    <source>
        <strain evidence="3 4">SMC257</strain>
    </source>
</reference>
<dbReference type="SMART" id="SM00530">
    <property type="entry name" value="HTH_XRE"/>
    <property type="match status" value="1"/>
</dbReference>
<dbReference type="Pfam" id="PF17765">
    <property type="entry name" value="MLTR_LBD"/>
    <property type="match status" value="1"/>
</dbReference>
<dbReference type="Gene3D" id="1.10.260.40">
    <property type="entry name" value="lambda repressor-like DNA-binding domains"/>
    <property type="match status" value="1"/>
</dbReference>
<dbReference type="PROSITE" id="PS50943">
    <property type="entry name" value="HTH_CROC1"/>
    <property type="match status" value="1"/>
</dbReference>